<reference evidence="2 3" key="1">
    <citation type="submission" date="2014-04" db="EMBL/GenBank/DDBJ databases">
        <title>Evolutionary Origins and Diversification of the Mycorrhizal Mutualists.</title>
        <authorList>
            <consortium name="DOE Joint Genome Institute"/>
            <consortium name="Mycorrhizal Genomics Consortium"/>
            <person name="Kohler A."/>
            <person name="Kuo A."/>
            <person name="Nagy L.G."/>
            <person name="Floudas D."/>
            <person name="Copeland A."/>
            <person name="Barry K.W."/>
            <person name="Cichocki N."/>
            <person name="Veneault-Fourrey C."/>
            <person name="LaButti K."/>
            <person name="Lindquist E.A."/>
            <person name="Lipzen A."/>
            <person name="Lundell T."/>
            <person name="Morin E."/>
            <person name="Murat C."/>
            <person name="Riley R."/>
            <person name="Ohm R."/>
            <person name="Sun H."/>
            <person name="Tunlid A."/>
            <person name="Henrissat B."/>
            <person name="Grigoriev I.V."/>
            <person name="Hibbett D.S."/>
            <person name="Martin F."/>
        </authorList>
    </citation>
    <scope>NUCLEOTIDE SEQUENCE [LARGE SCALE GENOMIC DNA]</scope>
    <source>
        <strain evidence="2 3">MD-312</strain>
    </source>
</reference>
<feature type="non-terminal residue" evidence="2">
    <location>
        <position position="471"/>
    </location>
</feature>
<evidence type="ECO:0000313" key="2">
    <source>
        <dbReference type="EMBL" id="KIJ58317.1"/>
    </source>
</evidence>
<evidence type="ECO:0000313" key="3">
    <source>
        <dbReference type="Proteomes" id="UP000053820"/>
    </source>
</evidence>
<keyword evidence="3" id="KW-1185">Reference proteome</keyword>
<dbReference type="AlphaFoldDB" id="A0A0C9W7D5"/>
<dbReference type="Proteomes" id="UP000053820">
    <property type="component" value="Unassembled WGS sequence"/>
</dbReference>
<organism evidence="2 3">
    <name type="scientific">Hydnomerulius pinastri MD-312</name>
    <dbReference type="NCBI Taxonomy" id="994086"/>
    <lineage>
        <taxon>Eukaryota</taxon>
        <taxon>Fungi</taxon>
        <taxon>Dikarya</taxon>
        <taxon>Basidiomycota</taxon>
        <taxon>Agaricomycotina</taxon>
        <taxon>Agaricomycetes</taxon>
        <taxon>Agaricomycetidae</taxon>
        <taxon>Boletales</taxon>
        <taxon>Boletales incertae sedis</taxon>
        <taxon>Leucogyrophana</taxon>
    </lineage>
</organism>
<proteinExistence type="predicted"/>
<gene>
    <name evidence="2" type="ORF">HYDPIDRAFT_119685</name>
</gene>
<dbReference type="HOGENOM" id="CLU_033181_0_0_1"/>
<feature type="region of interest" description="Disordered" evidence="1">
    <location>
        <begin position="330"/>
        <end position="368"/>
    </location>
</feature>
<protein>
    <submittedName>
        <fullName evidence="2">Uncharacterized protein</fullName>
    </submittedName>
</protein>
<name>A0A0C9W7D5_9AGAM</name>
<accession>A0A0C9W7D5</accession>
<dbReference type="EMBL" id="KN839955">
    <property type="protein sequence ID" value="KIJ58317.1"/>
    <property type="molecule type" value="Genomic_DNA"/>
</dbReference>
<evidence type="ECO:0000256" key="1">
    <source>
        <dbReference type="SAM" id="MobiDB-lite"/>
    </source>
</evidence>
<dbReference type="OrthoDB" id="6359816at2759"/>
<feature type="region of interest" description="Disordered" evidence="1">
    <location>
        <begin position="452"/>
        <end position="471"/>
    </location>
</feature>
<sequence>MSAVHQLKLVSEEWGPRSITSSFDWPVDSDSYFGNVDSAELVATSLGVGWGFSFLWSRAPKIPVPQEPAPPITRSWKLAAVHFHPCTNHMRRSCEGVVVKVETSFRSCKCPCSVCRASHAYKNNQARLVQACKSDCGCRCSSTPSLSTLASTMDTPLTGDDSRAVTLTIDSPVSILQKLRLTVKVTILRSSKLDNFFDIRSNVAARLQWVNMDHDQSCIQREQAGVSALERSLKSGVSFDAKFLAYSRRLIPGHIAEPMPVYADMSVLKAKSAHLDFAGPDLPDSLGSLFASDLEGHSAEQSPVLEDYEYESDSDLDDDEVLVHRVELEEPPVGSELDTDEKPSAAAVAEVQAKGDVQAPEDSDNTSITSFSELDSLASDVLVRTADSTIMKGAGVATPSLTLPIVEHTVIVKGAAYRTWLALVFYCYTGQIVFCPLRSQVAPGAQFSRPLQSVGGPPPCSPKSMYRLADK</sequence>